<evidence type="ECO:0000256" key="2">
    <source>
        <dbReference type="ARBA" id="ARBA00023136"/>
    </source>
</evidence>
<comment type="caution">
    <text evidence="6">The sequence shown here is derived from an EMBL/GenBank/DDBJ whole genome shotgun (WGS) entry which is preliminary data.</text>
</comment>
<dbReference type="RefSeq" id="WP_096355359.1">
    <property type="nucleotide sequence ID" value="NZ_AP017313.1"/>
</dbReference>
<accession>A0A839SE19</accession>
<keyword evidence="7" id="KW-1185">Reference proteome</keyword>
<feature type="domain" description="OmpA-like" evidence="5">
    <location>
        <begin position="527"/>
        <end position="649"/>
    </location>
</feature>
<proteinExistence type="predicted"/>
<keyword evidence="4" id="KW-0732">Signal</keyword>
<organism evidence="6 7">
    <name type="scientific">Mucilaginibacter gotjawali</name>
    <dbReference type="NCBI Taxonomy" id="1550579"/>
    <lineage>
        <taxon>Bacteria</taxon>
        <taxon>Pseudomonadati</taxon>
        <taxon>Bacteroidota</taxon>
        <taxon>Sphingobacteriia</taxon>
        <taxon>Sphingobacteriales</taxon>
        <taxon>Sphingobacteriaceae</taxon>
        <taxon>Mucilaginibacter</taxon>
    </lineage>
</organism>
<dbReference type="GO" id="GO:0016020">
    <property type="term" value="C:membrane"/>
    <property type="evidence" value="ECO:0007669"/>
    <property type="project" value="UniProtKB-SubCell"/>
</dbReference>
<dbReference type="OrthoDB" id="9805566at2"/>
<name>A0A839SE19_9SPHI</name>
<dbReference type="InterPro" id="IPR036737">
    <property type="entry name" value="OmpA-like_sf"/>
</dbReference>
<dbReference type="InterPro" id="IPR006665">
    <property type="entry name" value="OmpA-like"/>
</dbReference>
<dbReference type="CDD" id="cd07185">
    <property type="entry name" value="OmpA_C-like"/>
    <property type="match status" value="1"/>
</dbReference>
<evidence type="ECO:0000313" key="6">
    <source>
        <dbReference type="EMBL" id="MBB3054889.1"/>
    </source>
</evidence>
<dbReference type="PROSITE" id="PS51123">
    <property type="entry name" value="OMPA_2"/>
    <property type="match status" value="1"/>
</dbReference>
<dbReference type="PRINTS" id="PR01021">
    <property type="entry name" value="OMPADOMAIN"/>
</dbReference>
<dbReference type="InterPro" id="IPR006664">
    <property type="entry name" value="OMP_bac"/>
</dbReference>
<evidence type="ECO:0000256" key="3">
    <source>
        <dbReference type="PROSITE-ProRule" id="PRU00473"/>
    </source>
</evidence>
<dbReference type="Proteomes" id="UP000539265">
    <property type="component" value="Unassembled WGS sequence"/>
</dbReference>
<reference evidence="6" key="1">
    <citation type="submission" date="2020-08" db="EMBL/GenBank/DDBJ databases">
        <title>Genomic Encyclopedia of Type Strains, Phase III (KMG-III): the genomes of soil and plant-associated and newly described type strains.</title>
        <authorList>
            <person name="Whitman W."/>
        </authorList>
    </citation>
    <scope>NUCLEOTIDE SEQUENCE [LARGE SCALE GENOMIC DNA]</scope>
    <source>
        <strain evidence="6">CECT 8628</strain>
    </source>
</reference>
<evidence type="ECO:0000313" key="7">
    <source>
        <dbReference type="Proteomes" id="UP000539265"/>
    </source>
</evidence>
<keyword evidence="2 3" id="KW-0472">Membrane</keyword>
<feature type="chain" id="PRO_5032720003" evidence="4">
    <location>
        <begin position="28"/>
        <end position="649"/>
    </location>
</feature>
<dbReference type="Gene3D" id="3.30.1330.60">
    <property type="entry name" value="OmpA-like domain"/>
    <property type="match status" value="1"/>
</dbReference>
<gene>
    <name evidence="6" type="ORF">FHS11_001306</name>
</gene>
<dbReference type="EMBL" id="JACHWX010000003">
    <property type="protein sequence ID" value="MBB3054889.1"/>
    <property type="molecule type" value="Genomic_DNA"/>
</dbReference>
<sequence length="649" mass="70147">MSLIDKISHKLTISFLTVIFMSTAAMAQTTQPVWWFGVSGAANFNFYTGTTQRLNNALITPTPFHKGNGVRPYASLLVEYRPGPVWGAMLNVGYDGLGAKFDGVEAPCNCPADLTSELSYVSIEPSLRLGFATTSLYFFAGPSIAINVNKGFAYTQLKQPNTNGDFSSVQNTIFSGQVGAGFDIPVSAPNSESKVSLSPFISYHPYFGQDPRNIESLSITTVRAGLALKFGKGHRAVVKDQPVAVAVATPVVSDVTFTVRGPINAPPVRRVSETFPVLNAVFFDDGSAAIPGRYVLLTKEQATNFNENQLQNAQSPSGTGRSAGQLTVYYNVLNILGGRMRANPAAVISLEGSSAQGTRDALAFAESIKLYLVTVFEIDGSRITTHGSLRAHPSSEHPGGTRELVLLGAENRRVDIESKSPELLVEAGGGMMKPVQINTTQENPLDFEVLFNVDSAQQKVKSWSVNATDERGNVQHFGPFTGNQQGLPAATILGDSPSGDYKITLLADLNNGSTVTKETSVHLLRPDPTVTSGFRYSIVFDYNKAESIAQYDKFLTTVVAPLIIDGATVTINGHTDIIGEEAYNQRLSDERAQQTQKIIERAIANSGRDHVKFETRGLGEDAAVSPFDNNLPEERFYNRTVIIDIVSVK</sequence>
<evidence type="ECO:0000259" key="5">
    <source>
        <dbReference type="PROSITE" id="PS51123"/>
    </source>
</evidence>
<feature type="signal peptide" evidence="4">
    <location>
        <begin position="1"/>
        <end position="27"/>
    </location>
</feature>
<dbReference type="AlphaFoldDB" id="A0A839SE19"/>
<dbReference type="SUPFAM" id="SSF103088">
    <property type="entry name" value="OmpA-like"/>
    <property type="match status" value="1"/>
</dbReference>
<comment type="subcellular location">
    <subcellularLocation>
        <location evidence="1">Membrane</location>
    </subcellularLocation>
</comment>
<evidence type="ECO:0000256" key="4">
    <source>
        <dbReference type="SAM" id="SignalP"/>
    </source>
</evidence>
<protein>
    <submittedName>
        <fullName evidence="6">Outer membrane protein OmpA-like peptidoglycan-associated protein</fullName>
    </submittedName>
</protein>
<evidence type="ECO:0000256" key="1">
    <source>
        <dbReference type="ARBA" id="ARBA00004370"/>
    </source>
</evidence>